<feature type="transmembrane region" description="Helical" evidence="1">
    <location>
        <begin position="161"/>
        <end position="180"/>
    </location>
</feature>
<name>A0A8S1JRL1_PARPR</name>
<evidence type="ECO:0000313" key="2">
    <source>
        <dbReference type="EMBL" id="CAD8045272.1"/>
    </source>
</evidence>
<feature type="transmembrane region" description="Helical" evidence="1">
    <location>
        <begin position="59"/>
        <end position="79"/>
    </location>
</feature>
<evidence type="ECO:0000256" key="1">
    <source>
        <dbReference type="SAM" id="Phobius"/>
    </source>
</evidence>
<dbReference type="AlphaFoldDB" id="A0A8S1JRL1"/>
<evidence type="ECO:0008006" key="4">
    <source>
        <dbReference type="Google" id="ProtNLM"/>
    </source>
</evidence>
<keyword evidence="1" id="KW-0812">Transmembrane</keyword>
<proteinExistence type="predicted"/>
<accession>A0A8S1JRL1</accession>
<keyword evidence="1" id="KW-1133">Transmembrane helix</keyword>
<dbReference type="EMBL" id="CAJJDM010000006">
    <property type="protein sequence ID" value="CAD8045272.1"/>
    <property type="molecule type" value="Genomic_DNA"/>
</dbReference>
<dbReference type="OMA" id="CEGCNIR"/>
<keyword evidence="1" id="KW-0472">Membrane</keyword>
<comment type="caution">
    <text evidence="2">The sequence shown here is derived from an EMBL/GenBank/DDBJ whole genome shotgun (WGS) entry which is preliminary data.</text>
</comment>
<keyword evidence="3" id="KW-1185">Reference proteome</keyword>
<feature type="transmembrane region" description="Helical" evidence="1">
    <location>
        <begin position="126"/>
        <end position="155"/>
    </location>
</feature>
<sequence>MKYIKNLILTFENKILEQQYQIEKKGSIQQPIFVFIIVTSFISNLVVLGFHFFDHQIETWYLNIAFSILSILLFVLVVIMKQIQYLQDALTIVNITLGFLELNVDPATTEKLEFYSYGNTFMQLQAVVYIVSNFGHAFIQVFCHLICRFVLTILLSKRTDYLLIFIGIISSFVILVAIYYNEKNSRKYFIQNLKENYWENNTSFIIEQPYIRFNFRKEQLLFNLIKCHKIECFPGYDNFYCEGCNIRKLLRTYFIEKNISVEDLLLQYKTELPQKFFISYKKRKYLLKICNVDIQQVQYLIILDKINITTSQQEEKKEIQQANFIKFLRSNKKHIYQHFFNWGAQSLLFLNKKIIKKINLQELMIKLLKVFRIYIFQKISIKIITQDQNTSIFSFYYQTKIFMMQLFEILSTMQRTNQLQSQIILKRKGCDILIQITNIDQQSFMKQFESNFFLQNLSSLLLHNVEMQQSIQLHFRNYPIKSFAFNA</sequence>
<gene>
    <name evidence="2" type="ORF">PPRIM_AZ9-3.1.T0090298</name>
</gene>
<evidence type="ECO:0000313" key="3">
    <source>
        <dbReference type="Proteomes" id="UP000688137"/>
    </source>
</evidence>
<protein>
    <recommendedName>
        <fullName evidence="4">Transmembrane protein</fullName>
    </recommendedName>
</protein>
<reference evidence="2" key="1">
    <citation type="submission" date="2021-01" db="EMBL/GenBank/DDBJ databases">
        <authorList>
            <consortium name="Genoscope - CEA"/>
            <person name="William W."/>
        </authorList>
    </citation>
    <scope>NUCLEOTIDE SEQUENCE</scope>
</reference>
<feature type="transmembrane region" description="Helical" evidence="1">
    <location>
        <begin position="32"/>
        <end position="53"/>
    </location>
</feature>
<dbReference type="Proteomes" id="UP000688137">
    <property type="component" value="Unassembled WGS sequence"/>
</dbReference>
<organism evidence="2 3">
    <name type="scientific">Paramecium primaurelia</name>
    <dbReference type="NCBI Taxonomy" id="5886"/>
    <lineage>
        <taxon>Eukaryota</taxon>
        <taxon>Sar</taxon>
        <taxon>Alveolata</taxon>
        <taxon>Ciliophora</taxon>
        <taxon>Intramacronucleata</taxon>
        <taxon>Oligohymenophorea</taxon>
        <taxon>Peniculida</taxon>
        <taxon>Parameciidae</taxon>
        <taxon>Paramecium</taxon>
    </lineage>
</organism>